<dbReference type="InterPro" id="IPR045247">
    <property type="entry name" value="Oye-like"/>
</dbReference>
<dbReference type="AlphaFoldDB" id="A0AAD7BGP1"/>
<feature type="region of interest" description="Disordered" evidence="1">
    <location>
        <begin position="359"/>
        <end position="383"/>
    </location>
</feature>
<dbReference type="EMBL" id="JARKIF010000017">
    <property type="protein sequence ID" value="KAJ7620280.1"/>
    <property type="molecule type" value="Genomic_DNA"/>
</dbReference>
<sequence length="383" mass="42725">MAESALFSPIRLGNLKLAHRVVMAPLTRFRATKEHVPLPHVQDYYAQRASIPGTLIISEATFIAQKAGGYHNAPGIWSAEQIAAWKEVTQAVHARGSFIYMQLWALGRAVRPKDLYAENPNFSYVSASDIPLRERPASDPAPRALTLEEIQEYIQLYATAAANAVHQAGFDGVEIHSANGYLPDQFLQSVSNVRTDAYGGSVENRCRFSLDIVDAVVKAVGPRKVGIRVSPWGNVQDMLMPDPKPTFTYLATQLAQRHPTLAYIHVVEPRIDGSETREVVPEGWGNDFLREVWKSRQNEGEERRYISAGGYTRAQAIADADKNGDLVAFGRRFISNPDLPDRLKNDLPLAPYNRKKFYRPGSLEPEGYTDYPVFADEKSQGKL</sequence>
<proteinExistence type="predicted"/>
<dbReference type="CDD" id="cd02933">
    <property type="entry name" value="OYE_like_FMN"/>
    <property type="match status" value="1"/>
</dbReference>
<evidence type="ECO:0000256" key="1">
    <source>
        <dbReference type="SAM" id="MobiDB-lite"/>
    </source>
</evidence>
<evidence type="ECO:0000313" key="4">
    <source>
        <dbReference type="Proteomes" id="UP001221142"/>
    </source>
</evidence>
<dbReference type="GO" id="GO:0003959">
    <property type="term" value="F:NADPH dehydrogenase activity"/>
    <property type="evidence" value="ECO:0007669"/>
    <property type="project" value="TreeGrafter"/>
</dbReference>
<protein>
    <recommendedName>
        <fullName evidence="2">NADH:flavin oxidoreductase/NADH oxidase N-terminal domain-containing protein</fullName>
    </recommendedName>
</protein>
<dbReference type="GO" id="GO:0010181">
    <property type="term" value="F:FMN binding"/>
    <property type="evidence" value="ECO:0007669"/>
    <property type="project" value="InterPro"/>
</dbReference>
<comment type="caution">
    <text evidence="3">The sequence shown here is derived from an EMBL/GenBank/DDBJ whole genome shotgun (WGS) entry which is preliminary data.</text>
</comment>
<dbReference type="InterPro" id="IPR013785">
    <property type="entry name" value="Aldolase_TIM"/>
</dbReference>
<evidence type="ECO:0000313" key="3">
    <source>
        <dbReference type="EMBL" id="KAJ7620280.1"/>
    </source>
</evidence>
<dbReference type="Gene3D" id="3.20.20.70">
    <property type="entry name" value="Aldolase class I"/>
    <property type="match status" value="1"/>
</dbReference>
<dbReference type="SUPFAM" id="SSF51395">
    <property type="entry name" value="FMN-linked oxidoreductases"/>
    <property type="match status" value="1"/>
</dbReference>
<keyword evidence="4" id="KW-1185">Reference proteome</keyword>
<dbReference type="InterPro" id="IPR001155">
    <property type="entry name" value="OxRdtase_FMN_N"/>
</dbReference>
<feature type="domain" description="NADH:flavin oxidoreductase/NADH oxidase N-terminal" evidence="2">
    <location>
        <begin position="6"/>
        <end position="349"/>
    </location>
</feature>
<accession>A0AAD7BGP1</accession>
<dbReference type="PANTHER" id="PTHR22893">
    <property type="entry name" value="NADH OXIDOREDUCTASE-RELATED"/>
    <property type="match status" value="1"/>
</dbReference>
<dbReference type="FunFam" id="3.20.20.70:FF:000138">
    <property type="entry name" value="NADPH dehydrogenase 1"/>
    <property type="match status" value="1"/>
</dbReference>
<evidence type="ECO:0000259" key="2">
    <source>
        <dbReference type="Pfam" id="PF00724"/>
    </source>
</evidence>
<organism evidence="3 4">
    <name type="scientific">Roridomyces roridus</name>
    <dbReference type="NCBI Taxonomy" id="1738132"/>
    <lineage>
        <taxon>Eukaryota</taxon>
        <taxon>Fungi</taxon>
        <taxon>Dikarya</taxon>
        <taxon>Basidiomycota</taxon>
        <taxon>Agaricomycotina</taxon>
        <taxon>Agaricomycetes</taxon>
        <taxon>Agaricomycetidae</taxon>
        <taxon>Agaricales</taxon>
        <taxon>Marasmiineae</taxon>
        <taxon>Mycenaceae</taxon>
        <taxon>Roridomyces</taxon>
    </lineage>
</organism>
<dbReference type="Pfam" id="PF00724">
    <property type="entry name" value="Oxidored_FMN"/>
    <property type="match status" value="1"/>
</dbReference>
<dbReference type="PANTHER" id="PTHR22893:SF91">
    <property type="entry name" value="NADPH DEHYDROGENASE 2-RELATED"/>
    <property type="match status" value="1"/>
</dbReference>
<reference evidence="3" key="1">
    <citation type="submission" date="2023-03" db="EMBL/GenBank/DDBJ databases">
        <title>Massive genome expansion in bonnet fungi (Mycena s.s.) driven by repeated elements and novel gene families across ecological guilds.</title>
        <authorList>
            <consortium name="Lawrence Berkeley National Laboratory"/>
            <person name="Harder C.B."/>
            <person name="Miyauchi S."/>
            <person name="Viragh M."/>
            <person name="Kuo A."/>
            <person name="Thoen E."/>
            <person name="Andreopoulos B."/>
            <person name="Lu D."/>
            <person name="Skrede I."/>
            <person name="Drula E."/>
            <person name="Henrissat B."/>
            <person name="Morin E."/>
            <person name="Kohler A."/>
            <person name="Barry K."/>
            <person name="LaButti K."/>
            <person name="Morin E."/>
            <person name="Salamov A."/>
            <person name="Lipzen A."/>
            <person name="Mereny Z."/>
            <person name="Hegedus B."/>
            <person name="Baldrian P."/>
            <person name="Stursova M."/>
            <person name="Weitz H."/>
            <person name="Taylor A."/>
            <person name="Grigoriev I.V."/>
            <person name="Nagy L.G."/>
            <person name="Martin F."/>
            <person name="Kauserud H."/>
        </authorList>
    </citation>
    <scope>NUCLEOTIDE SEQUENCE</scope>
    <source>
        <strain evidence="3">9284</strain>
    </source>
</reference>
<dbReference type="Proteomes" id="UP001221142">
    <property type="component" value="Unassembled WGS sequence"/>
</dbReference>
<name>A0AAD7BGP1_9AGAR</name>
<gene>
    <name evidence="3" type="ORF">FB45DRAFT_929876</name>
</gene>